<name>A0A1I3ZTH7_9HYPH</name>
<dbReference type="Proteomes" id="UP000199598">
    <property type="component" value="Unassembled WGS sequence"/>
</dbReference>
<keyword evidence="2" id="KW-1185">Reference proteome</keyword>
<dbReference type="InterPro" id="IPR036705">
    <property type="entry name" value="Ribosyl_crysJ1_sf"/>
</dbReference>
<sequence length="321" mass="34881">MSQQAFKAHSLLGAFVADAASLGLHWLYDVDRIHHVTQEHDDSAAFVPLTPSYFEGVPAYFAHANRQDGQFTQYGENLHLVLKHLLAHDKHLKMDEFQQAFAAHFGAGGTYNGYIDRPTRGTLENIANEKLTPSGVDDDQLPALSKIPAVLFAYEQSEQMQDQVEAIIRSTNDNEESVAYGFLFADLLDRVANGEDLQSALSAAADAAHPDIQEKLLAALSASETDSIAYGESTGRACHLGMGVPLSFHILKNTGSYREAIEANILAGGDSAGRSILIGTVLGAIHGLDTDKGIPLSWILKVQNNAELWQECCDLAGYNER</sequence>
<dbReference type="RefSeq" id="WP_093519589.1">
    <property type="nucleotide sequence ID" value="NZ_FOSK01000005.1"/>
</dbReference>
<organism evidence="1 2">
    <name type="scientific">Pseudovibrio ascidiaceicola</name>
    <dbReference type="NCBI Taxonomy" id="285279"/>
    <lineage>
        <taxon>Bacteria</taxon>
        <taxon>Pseudomonadati</taxon>
        <taxon>Pseudomonadota</taxon>
        <taxon>Alphaproteobacteria</taxon>
        <taxon>Hyphomicrobiales</taxon>
        <taxon>Stappiaceae</taxon>
        <taxon>Pseudovibrio</taxon>
    </lineage>
</organism>
<dbReference type="Pfam" id="PF03747">
    <property type="entry name" value="ADP_ribosyl_GH"/>
    <property type="match status" value="1"/>
</dbReference>
<dbReference type="SUPFAM" id="SSF101478">
    <property type="entry name" value="ADP-ribosylglycohydrolase"/>
    <property type="match status" value="1"/>
</dbReference>
<dbReference type="InterPro" id="IPR005502">
    <property type="entry name" value="Ribosyl_crysJ1"/>
</dbReference>
<dbReference type="EMBL" id="FOSK01000005">
    <property type="protein sequence ID" value="SFK47338.1"/>
    <property type="molecule type" value="Genomic_DNA"/>
</dbReference>
<evidence type="ECO:0000313" key="1">
    <source>
        <dbReference type="EMBL" id="SFK47338.1"/>
    </source>
</evidence>
<dbReference type="Gene3D" id="1.10.4080.10">
    <property type="entry name" value="ADP-ribosylation/Crystallin J1"/>
    <property type="match status" value="1"/>
</dbReference>
<dbReference type="PANTHER" id="PTHR16222:SF17">
    <property type="entry name" value="SELENOPROTEIN J"/>
    <property type="match status" value="1"/>
</dbReference>
<dbReference type="PANTHER" id="PTHR16222">
    <property type="entry name" value="ADP-RIBOSYLGLYCOHYDROLASE"/>
    <property type="match status" value="1"/>
</dbReference>
<protein>
    <submittedName>
        <fullName evidence="1">ADP-ribosylglycohydrolase</fullName>
    </submittedName>
</protein>
<gene>
    <name evidence="1" type="ORF">SAMN04488518_105272</name>
</gene>
<proteinExistence type="predicted"/>
<reference evidence="1 2" key="1">
    <citation type="submission" date="2016-10" db="EMBL/GenBank/DDBJ databases">
        <authorList>
            <person name="Varghese N."/>
            <person name="Submissions S."/>
        </authorList>
    </citation>
    <scope>NUCLEOTIDE SEQUENCE [LARGE SCALE GENOMIC DNA]</scope>
    <source>
        <strain evidence="1 2">DSM 16392</strain>
    </source>
</reference>
<accession>A0A1I3ZTH7</accession>
<dbReference type="InterPro" id="IPR050792">
    <property type="entry name" value="ADP-ribosylglycohydrolase"/>
</dbReference>
<evidence type="ECO:0000313" key="2">
    <source>
        <dbReference type="Proteomes" id="UP000199598"/>
    </source>
</evidence>
<comment type="caution">
    <text evidence="1">The sequence shown here is derived from an EMBL/GenBank/DDBJ whole genome shotgun (WGS) entry which is preliminary data.</text>
</comment>